<dbReference type="SUPFAM" id="SSF48452">
    <property type="entry name" value="TPR-like"/>
    <property type="match status" value="1"/>
</dbReference>
<keyword evidence="3" id="KW-0732">Signal</keyword>
<evidence type="ECO:0000259" key="7">
    <source>
        <dbReference type="Pfam" id="PF14322"/>
    </source>
</evidence>
<sequence>MVKKFKNIIGVCVVFLCISCNKQLDLPLDGRITMEEVFSDYNRTRGYLNSCYGYAVSPILSRSSFTDEAQDSEVIISGNQFLNWYNGNVTSSNFGSVSPDGSPWGQLYQGIRKCNVFIENIPTSTAFASETTKAGWKAQAHALRALYYLQLVKRYGSVPLIDKELPVGSDYTSIRKASVAEILQFIIQDCREALAAPNEQDGFSWNIYDNQFRMMTRGVPYAIISQAITYASSPLFSDGSITAESATAINAEALGALLANDYKLFDVQPTAGNAENSYALYFLTNPDDQRSVDKETIYGLGGRQEVWRYAGLPSTANQERAGHCPTQGLVDAYEMANGQSPILGYQDADKLLPNINTASGYDPNNPYVGRDPRFYASIFFNGASKTSREQGYEEYPITLQLGTANQMVIKEENGYYDIATTGGDPFIQTSPLTADLKLFPSITLEFEYQSTTGINRPELFFSPIAGGRSTTYPNIPAAADWTKHTIDISASVARLNWGKSGNNLRFDVGVDGNRSIRIRNIKLIEQSVASSNLVETFVGGNDQISNNSRKNTRTGYYLKKYFSHSSNLNSVADGFMRLFRLAEIYLNFAESAYQSHGPDVKIAVGNQMMSARDAVNFVRARAGMPEIPAGLSKEQFELRYRNERRIEFAFEDHRYFDVRRWKILEQTDRFVTGMRIEKVGNNFTYTRFKFENRNAWEDKFLLYPINKSEVDKVLRLTGENWQNPGWLE</sequence>
<evidence type="ECO:0000256" key="4">
    <source>
        <dbReference type="ARBA" id="ARBA00023136"/>
    </source>
</evidence>
<dbReference type="RefSeq" id="WP_196933882.1">
    <property type="nucleotide sequence ID" value="NZ_MU158697.1"/>
</dbReference>
<evidence type="ECO:0000256" key="1">
    <source>
        <dbReference type="ARBA" id="ARBA00004442"/>
    </source>
</evidence>
<keyword evidence="4" id="KW-0472">Membrane</keyword>
<dbReference type="EMBL" id="PRDK01000005">
    <property type="protein sequence ID" value="MBE8713724.1"/>
    <property type="molecule type" value="Genomic_DNA"/>
</dbReference>
<name>A0A928UZ48_9SPHI</name>
<dbReference type="AlphaFoldDB" id="A0A928UZ48"/>
<feature type="domain" description="RagB/SusD" evidence="6">
    <location>
        <begin position="533"/>
        <end position="726"/>
    </location>
</feature>
<dbReference type="InterPro" id="IPR033985">
    <property type="entry name" value="SusD-like_N"/>
</dbReference>
<comment type="similarity">
    <text evidence="2">Belongs to the SusD family.</text>
</comment>
<evidence type="ECO:0000256" key="2">
    <source>
        <dbReference type="ARBA" id="ARBA00006275"/>
    </source>
</evidence>
<reference evidence="8" key="1">
    <citation type="submission" date="2018-02" db="EMBL/GenBank/DDBJ databases">
        <authorList>
            <person name="Vasarhelyi B.M."/>
            <person name="Deshmukh S."/>
            <person name="Balint B."/>
            <person name="Kukolya J."/>
        </authorList>
    </citation>
    <scope>NUCLEOTIDE SEQUENCE</scope>
    <source>
        <strain evidence="8">KB22</strain>
    </source>
</reference>
<dbReference type="Pfam" id="PF07980">
    <property type="entry name" value="SusD_RagB"/>
    <property type="match status" value="2"/>
</dbReference>
<proteinExistence type="inferred from homology"/>
<feature type="domain" description="RagB/SusD" evidence="6">
    <location>
        <begin position="315"/>
        <end position="410"/>
    </location>
</feature>
<dbReference type="Proteomes" id="UP000616201">
    <property type="component" value="Unassembled WGS sequence"/>
</dbReference>
<comment type="subcellular location">
    <subcellularLocation>
        <location evidence="1">Cell outer membrane</location>
    </subcellularLocation>
</comment>
<dbReference type="Gene3D" id="1.25.40.390">
    <property type="match status" value="2"/>
</dbReference>
<dbReference type="InterPro" id="IPR012944">
    <property type="entry name" value="SusD_RagB_dom"/>
</dbReference>
<evidence type="ECO:0000256" key="3">
    <source>
        <dbReference type="ARBA" id="ARBA00022729"/>
    </source>
</evidence>
<protein>
    <submittedName>
        <fullName evidence="8">RagB/SusD family nutrient uptake outer membrane protein</fullName>
    </submittedName>
</protein>
<evidence type="ECO:0000313" key="8">
    <source>
        <dbReference type="EMBL" id="MBE8713724.1"/>
    </source>
</evidence>
<keyword evidence="9" id="KW-1185">Reference proteome</keyword>
<evidence type="ECO:0000256" key="5">
    <source>
        <dbReference type="ARBA" id="ARBA00023237"/>
    </source>
</evidence>
<organism evidence="8 9">
    <name type="scientific">Sphingobacterium hungaricum</name>
    <dbReference type="NCBI Taxonomy" id="2082723"/>
    <lineage>
        <taxon>Bacteria</taxon>
        <taxon>Pseudomonadati</taxon>
        <taxon>Bacteroidota</taxon>
        <taxon>Sphingobacteriia</taxon>
        <taxon>Sphingobacteriales</taxon>
        <taxon>Sphingobacteriaceae</taxon>
        <taxon>Sphingobacterium</taxon>
    </lineage>
</organism>
<dbReference type="InterPro" id="IPR011990">
    <property type="entry name" value="TPR-like_helical_dom_sf"/>
</dbReference>
<gene>
    <name evidence="8" type="ORF">C4F49_08530</name>
</gene>
<accession>A0A928UZ48</accession>
<evidence type="ECO:0000313" key="9">
    <source>
        <dbReference type="Proteomes" id="UP000616201"/>
    </source>
</evidence>
<dbReference type="Pfam" id="PF14322">
    <property type="entry name" value="SusD-like_3"/>
    <property type="match status" value="1"/>
</dbReference>
<keyword evidence="5" id="KW-0998">Cell outer membrane</keyword>
<comment type="caution">
    <text evidence="8">The sequence shown here is derived from an EMBL/GenBank/DDBJ whole genome shotgun (WGS) entry which is preliminary data.</text>
</comment>
<feature type="domain" description="SusD-like N-terminal" evidence="7">
    <location>
        <begin position="80"/>
        <end position="195"/>
    </location>
</feature>
<dbReference type="GO" id="GO:0009279">
    <property type="term" value="C:cell outer membrane"/>
    <property type="evidence" value="ECO:0007669"/>
    <property type="project" value="UniProtKB-SubCell"/>
</dbReference>
<evidence type="ECO:0000259" key="6">
    <source>
        <dbReference type="Pfam" id="PF07980"/>
    </source>
</evidence>